<dbReference type="EMBL" id="AP028920">
    <property type="protein sequence ID" value="BET01385.1"/>
    <property type="molecule type" value="Genomic_DNA"/>
</dbReference>
<dbReference type="Proteomes" id="UP001307889">
    <property type="component" value="Chromosome 12"/>
</dbReference>
<organism evidence="4 5">
    <name type="scientific">Nesidiocoris tenuis</name>
    <dbReference type="NCBI Taxonomy" id="355587"/>
    <lineage>
        <taxon>Eukaryota</taxon>
        <taxon>Metazoa</taxon>
        <taxon>Ecdysozoa</taxon>
        <taxon>Arthropoda</taxon>
        <taxon>Hexapoda</taxon>
        <taxon>Insecta</taxon>
        <taxon>Pterygota</taxon>
        <taxon>Neoptera</taxon>
        <taxon>Paraneoptera</taxon>
        <taxon>Hemiptera</taxon>
        <taxon>Heteroptera</taxon>
        <taxon>Panheteroptera</taxon>
        <taxon>Cimicomorpha</taxon>
        <taxon>Miridae</taxon>
        <taxon>Dicyphina</taxon>
        <taxon>Nesidiocoris</taxon>
    </lineage>
</organism>
<proteinExistence type="predicted"/>
<reference evidence="4 5" key="1">
    <citation type="submission" date="2023-09" db="EMBL/GenBank/DDBJ databases">
        <title>Nesidiocoris tenuis whole genome shotgun sequence.</title>
        <authorList>
            <person name="Shibata T."/>
            <person name="Shimoda M."/>
            <person name="Kobayashi T."/>
            <person name="Uehara T."/>
        </authorList>
    </citation>
    <scope>NUCLEOTIDE SEQUENCE [LARGE SCALE GENOMIC DNA]</scope>
    <source>
        <strain evidence="4 5">Japan</strain>
    </source>
</reference>
<dbReference type="InterPro" id="IPR031311">
    <property type="entry name" value="CHIT_BIND_RR_consensus"/>
</dbReference>
<sequence>MSMEGLSALTTGPANELPPIRPDTSYGRCALLVAKMDTPLTLVVIALASVRTITAIHEHFHHEHQLLEDEHSHPSYAFKYGVKDLHTGDIKSQWEEREGDKVKGEYSMVEADGTLRTVTYTADDHNGFNAEVKKSGGPSHHPDVHSTGHPSSSLVYHPKPSTPAPPLSPKPELIVVKKEYLRPHAEVHVFKEELPSLPEYNFNEDIFRPKEISSKRHPLLLQQNSPQLHSDPPSFSHFGGSNLLDFSSAVTEPWKPIVKPIIQKTEELAKKPEKPAIIPLSPTIRYVPGMALMMKHRMNMLQMAQQQPKQPSGRANSGKNSVGGSNNGPVLFPITPDDATPATEPDGTPIETKLRPATSQFRYSKKKFHLPYSPLNHYSRIFKSPTLVSRALPFYPFYSSVGGK</sequence>
<dbReference type="PROSITE" id="PS00233">
    <property type="entry name" value="CHIT_BIND_RR_1"/>
    <property type="match status" value="1"/>
</dbReference>
<dbReference type="InterPro" id="IPR051217">
    <property type="entry name" value="Insect_Cuticle_Struc_Prot"/>
</dbReference>
<feature type="region of interest" description="Disordered" evidence="3">
    <location>
        <begin position="303"/>
        <end position="352"/>
    </location>
</feature>
<dbReference type="InterPro" id="IPR000618">
    <property type="entry name" value="Insect_cuticle"/>
</dbReference>
<name>A0ABN7BCI1_9HEMI</name>
<keyword evidence="5" id="KW-1185">Reference proteome</keyword>
<dbReference type="PANTHER" id="PTHR12236:SF95">
    <property type="entry name" value="CUTICULAR PROTEIN 76BD, ISOFORM C-RELATED"/>
    <property type="match status" value="1"/>
</dbReference>
<keyword evidence="1 2" id="KW-0193">Cuticle</keyword>
<evidence type="ECO:0000256" key="1">
    <source>
        <dbReference type="ARBA" id="ARBA00022460"/>
    </source>
</evidence>
<dbReference type="Pfam" id="PF00379">
    <property type="entry name" value="Chitin_bind_4"/>
    <property type="match status" value="1"/>
</dbReference>
<feature type="compositionally biased region" description="Pro residues" evidence="3">
    <location>
        <begin position="160"/>
        <end position="169"/>
    </location>
</feature>
<dbReference type="PRINTS" id="PR00947">
    <property type="entry name" value="CUTICLE"/>
</dbReference>
<feature type="compositionally biased region" description="Polar residues" evidence="3">
    <location>
        <begin position="303"/>
        <end position="315"/>
    </location>
</feature>
<feature type="compositionally biased region" description="Basic and acidic residues" evidence="3">
    <location>
        <begin position="128"/>
        <end position="146"/>
    </location>
</feature>
<protein>
    <submittedName>
        <fullName evidence="4">Cuticular protein</fullName>
    </submittedName>
</protein>
<evidence type="ECO:0000256" key="2">
    <source>
        <dbReference type="PROSITE-ProRule" id="PRU00497"/>
    </source>
</evidence>
<evidence type="ECO:0000256" key="3">
    <source>
        <dbReference type="SAM" id="MobiDB-lite"/>
    </source>
</evidence>
<feature type="compositionally biased region" description="Low complexity" evidence="3">
    <location>
        <begin position="316"/>
        <end position="328"/>
    </location>
</feature>
<accession>A0ABN7BCI1</accession>
<evidence type="ECO:0000313" key="4">
    <source>
        <dbReference type="EMBL" id="BET01385.1"/>
    </source>
</evidence>
<dbReference type="PROSITE" id="PS51155">
    <property type="entry name" value="CHIT_BIND_RR_2"/>
    <property type="match status" value="1"/>
</dbReference>
<feature type="region of interest" description="Disordered" evidence="3">
    <location>
        <begin position="1"/>
        <end position="20"/>
    </location>
</feature>
<evidence type="ECO:0000313" key="5">
    <source>
        <dbReference type="Proteomes" id="UP001307889"/>
    </source>
</evidence>
<dbReference type="PANTHER" id="PTHR12236">
    <property type="entry name" value="STRUCTURAL CONTITUENT OF CUTICLE"/>
    <property type="match status" value="1"/>
</dbReference>
<feature type="region of interest" description="Disordered" evidence="3">
    <location>
        <begin position="128"/>
        <end position="169"/>
    </location>
</feature>
<gene>
    <name evidence="4" type="ORF">NTJ_14201</name>
</gene>